<evidence type="ECO:0000256" key="1">
    <source>
        <dbReference type="ARBA" id="ARBA00004496"/>
    </source>
</evidence>
<dbReference type="GO" id="GO:0004757">
    <property type="term" value="F:sepiapterin reductase (NADP+) activity"/>
    <property type="evidence" value="ECO:0007669"/>
    <property type="project" value="TreeGrafter"/>
</dbReference>
<comment type="similarity">
    <text evidence="2">Belongs to the short-chain dehydrogenases/reductases (SDR) family.</text>
</comment>
<dbReference type="PANTHER" id="PTHR44085:SF2">
    <property type="entry name" value="SEPIAPTERIN REDUCTASE"/>
    <property type="match status" value="1"/>
</dbReference>
<name>A0A841TU84_9BACL</name>
<evidence type="ECO:0000256" key="2">
    <source>
        <dbReference type="ARBA" id="ARBA00006484"/>
    </source>
</evidence>
<evidence type="ECO:0000256" key="4">
    <source>
        <dbReference type="ARBA" id="ARBA00022857"/>
    </source>
</evidence>
<evidence type="ECO:0000313" key="7">
    <source>
        <dbReference type="Proteomes" id="UP000553776"/>
    </source>
</evidence>
<dbReference type="Gene3D" id="3.40.50.720">
    <property type="entry name" value="NAD(P)-binding Rossmann-like Domain"/>
    <property type="match status" value="1"/>
</dbReference>
<dbReference type="PRINTS" id="PR00081">
    <property type="entry name" value="GDHRDH"/>
</dbReference>
<keyword evidence="7" id="KW-1185">Reference proteome</keyword>
<dbReference type="PANTHER" id="PTHR44085">
    <property type="entry name" value="SEPIAPTERIN REDUCTASE"/>
    <property type="match status" value="1"/>
</dbReference>
<proteinExistence type="inferred from homology"/>
<keyword evidence="4" id="KW-0521">NADP</keyword>
<dbReference type="Pfam" id="PF00106">
    <property type="entry name" value="adh_short"/>
    <property type="match status" value="1"/>
</dbReference>
<comment type="subcellular location">
    <subcellularLocation>
        <location evidence="1">Cytoplasm</location>
    </subcellularLocation>
</comment>
<dbReference type="AlphaFoldDB" id="A0A841TU84"/>
<dbReference type="GO" id="GO:0006729">
    <property type="term" value="P:tetrahydrobiopterin biosynthetic process"/>
    <property type="evidence" value="ECO:0007669"/>
    <property type="project" value="TreeGrafter"/>
</dbReference>
<dbReference type="InterPro" id="IPR051721">
    <property type="entry name" value="Biopterin_syn/organic_redct"/>
</dbReference>
<evidence type="ECO:0000256" key="5">
    <source>
        <dbReference type="ARBA" id="ARBA00023002"/>
    </source>
</evidence>
<organism evidence="6 7">
    <name type="scientific">Cohnella xylanilytica</name>
    <dbReference type="NCBI Taxonomy" id="557555"/>
    <lineage>
        <taxon>Bacteria</taxon>
        <taxon>Bacillati</taxon>
        <taxon>Bacillota</taxon>
        <taxon>Bacilli</taxon>
        <taxon>Bacillales</taxon>
        <taxon>Paenibacillaceae</taxon>
        <taxon>Cohnella</taxon>
    </lineage>
</organism>
<dbReference type="InterPro" id="IPR020904">
    <property type="entry name" value="Sc_DH/Rdtase_CS"/>
</dbReference>
<reference evidence="6 7" key="1">
    <citation type="submission" date="2020-08" db="EMBL/GenBank/DDBJ databases">
        <title>Cohnella phylogeny.</title>
        <authorList>
            <person name="Dunlap C."/>
        </authorList>
    </citation>
    <scope>NUCLEOTIDE SEQUENCE [LARGE SCALE GENOMIC DNA]</scope>
    <source>
        <strain evidence="6 7">DSM 25239</strain>
    </source>
</reference>
<comment type="caution">
    <text evidence="6">The sequence shown here is derived from an EMBL/GenBank/DDBJ whole genome shotgun (WGS) entry which is preliminary data.</text>
</comment>
<dbReference type="RefSeq" id="WP_185134508.1">
    <property type="nucleotide sequence ID" value="NZ_JACJVR010000011.1"/>
</dbReference>
<gene>
    <name evidence="6" type="ORF">H7B90_03610</name>
</gene>
<dbReference type="Proteomes" id="UP000553776">
    <property type="component" value="Unassembled WGS sequence"/>
</dbReference>
<evidence type="ECO:0000313" key="6">
    <source>
        <dbReference type="EMBL" id="MBB6690482.1"/>
    </source>
</evidence>
<dbReference type="GO" id="GO:0005737">
    <property type="term" value="C:cytoplasm"/>
    <property type="evidence" value="ECO:0007669"/>
    <property type="project" value="UniProtKB-SubCell"/>
</dbReference>
<dbReference type="InterPro" id="IPR036291">
    <property type="entry name" value="NAD(P)-bd_dom_sf"/>
</dbReference>
<accession>A0A841TU84</accession>
<dbReference type="InterPro" id="IPR002347">
    <property type="entry name" value="SDR_fam"/>
</dbReference>
<protein>
    <submittedName>
        <fullName evidence="6">SDR family NAD(P)-dependent oxidoreductase</fullName>
    </submittedName>
</protein>
<keyword evidence="3" id="KW-0963">Cytoplasm</keyword>
<evidence type="ECO:0000256" key="3">
    <source>
        <dbReference type="ARBA" id="ARBA00022490"/>
    </source>
</evidence>
<dbReference type="PROSITE" id="PS00061">
    <property type="entry name" value="ADH_SHORT"/>
    <property type="match status" value="1"/>
</dbReference>
<dbReference type="EMBL" id="JACJVR010000011">
    <property type="protein sequence ID" value="MBB6690482.1"/>
    <property type="molecule type" value="Genomic_DNA"/>
</dbReference>
<sequence length="250" mass="26412">MASIIVTGVSRGIGEALAAALLERGHRVVGISRSGNAALRSHAEYREIAADLGDSAALERLLRQALELSGPSARTEGIGLVNNAAVLRPLRGAESSSPAEIAYHLQVNLAAPVVLCALFARHTELWACDKRILNVTSASAEILLPGMSCYCTAKAGLDVFTRTMGLEQQAKAHPIRVASVWPGMIETSMQAEAREQPAAAFPGRDVFVAAKEDGLLSTAAHTAGRLADLLFSNAYPQGEVVRNLEGFSSR</sequence>
<keyword evidence="5" id="KW-0560">Oxidoreductase</keyword>
<dbReference type="SUPFAM" id="SSF51735">
    <property type="entry name" value="NAD(P)-binding Rossmann-fold domains"/>
    <property type="match status" value="1"/>
</dbReference>